<evidence type="ECO:0000256" key="1">
    <source>
        <dbReference type="SAM" id="Phobius"/>
    </source>
</evidence>
<sequence length="193" mass="21653">MASKRRNMFYQNVAERPTCHPFVICGAMGAGSILLLMIASSAVRHSSQTSPVDPACSARKEQLSNAWSGLSVERRTRLSDIVFHGLAVENYPAVDPANPPDVGYRYTTQFWLISVYKGSDRLASYLGYEKPVNGVYDIRDRLDLAASNSYIFTKQNEFLGGNRLSNDEDRVDGIRERIRKLVPRLRKCIEFGG</sequence>
<evidence type="ECO:0000313" key="3">
    <source>
        <dbReference type="Proteomes" id="UP001558652"/>
    </source>
</evidence>
<name>A0ABD0YJC1_9HEMI</name>
<dbReference type="EMBL" id="JBFDAA010000013">
    <property type="protein sequence ID" value="KAL1122497.1"/>
    <property type="molecule type" value="Genomic_DNA"/>
</dbReference>
<keyword evidence="3" id="KW-1185">Reference proteome</keyword>
<evidence type="ECO:0000313" key="2">
    <source>
        <dbReference type="EMBL" id="KAL1122497.1"/>
    </source>
</evidence>
<keyword evidence="1" id="KW-0812">Transmembrane</keyword>
<feature type="transmembrane region" description="Helical" evidence="1">
    <location>
        <begin position="21"/>
        <end position="43"/>
    </location>
</feature>
<proteinExistence type="predicted"/>
<dbReference type="AlphaFoldDB" id="A0ABD0YJC1"/>
<keyword evidence="1" id="KW-1133">Transmembrane helix</keyword>
<accession>A0ABD0YJC1</accession>
<gene>
    <name evidence="2" type="ORF">AAG570_002828</name>
</gene>
<keyword evidence="1" id="KW-0472">Membrane</keyword>
<protein>
    <submittedName>
        <fullName evidence="2">Uncharacterized protein</fullName>
    </submittedName>
</protein>
<dbReference type="Proteomes" id="UP001558652">
    <property type="component" value="Unassembled WGS sequence"/>
</dbReference>
<reference evidence="2 3" key="1">
    <citation type="submission" date="2024-07" db="EMBL/GenBank/DDBJ databases">
        <title>Chromosome-level genome assembly of the water stick insect Ranatra chinensis (Heteroptera: Nepidae).</title>
        <authorList>
            <person name="Liu X."/>
        </authorList>
    </citation>
    <scope>NUCLEOTIDE SEQUENCE [LARGE SCALE GENOMIC DNA]</scope>
    <source>
        <strain evidence="2">Cailab_2021Rc</strain>
        <tissue evidence="2">Muscle</tissue>
    </source>
</reference>
<organism evidence="2 3">
    <name type="scientific">Ranatra chinensis</name>
    <dbReference type="NCBI Taxonomy" id="642074"/>
    <lineage>
        <taxon>Eukaryota</taxon>
        <taxon>Metazoa</taxon>
        <taxon>Ecdysozoa</taxon>
        <taxon>Arthropoda</taxon>
        <taxon>Hexapoda</taxon>
        <taxon>Insecta</taxon>
        <taxon>Pterygota</taxon>
        <taxon>Neoptera</taxon>
        <taxon>Paraneoptera</taxon>
        <taxon>Hemiptera</taxon>
        <taxon>Heteroptera</taxon>
        <taxon>Panheteroptera</taxon>
        <taxon>Nepomorpha</taxon>
        <taxon>Nepidae</taxon>
        <taxon>Ranatrinae</taxon>
        <taxon>Ranatra</taxon>
    </lineage>
</organism>
<comment type="caution">
    <text evidence="2">The sequence shown here is derived from an EMBL/GenBank/DDBJ whole genome shotgun (WGS) entry which is preliminary data.</text>
</comment>